<dbReference type="EMBL" id="BPLR01010526">
    <property type="protein sequence ID" value="GIY39896.1"/>
    <property type="molecule type" value="Genomic_DNA"/>
</dbReference>
<comment type="caution">
    <text evidence="1">The sequence shown here is derived from an EMBL/GenBank/DDBJ whole genome shotgun (WGS) entry which is preliminary data.</text>
</comment>
<name>A0AAV4T3T6_CAEEX</name>
<gene>
    <name evidence="1" type="ORF">CEXT_335281</name>
</gene>
<dbReference type="Proteomes" id="UP001054945">
    <property type="component" value="Unassembled WGS sequence"/>
</dbReference>
<proteinExistence type="predicted"/>
<accession>A0AAV4T3T6</accession>
<sequence>MVYCKKLRPLLRLKPSKLEGHAANFPNNHRSFRIVGTQYDSSIAPVEQTVPCAASVPSGANSTLCSKCTPLSKPCAAIVPSWQCLLKNSTLCSKCTLWCKQLYPLSKQYPATIVPSEQLLELLLSSVEYLQATRAPE</sequence>
<evidence type="ECO:0000313" key="1">
    <source>
        <dbReference type="EMBL" id="GIY39896.1"/>
    </source>
</evidence>
<protein>
    <submittedName>
        <fullName evidence="1">Uncharacterized protein</fullName>
    </submittedName>
</protein>
<reference evidence="1 2" key="1">
    <citation type="submission" date="2021-06" db="EMBL/GenBank/DDBJ databases">
        <title>Caerostris extrusa draft genome.</title>
        <authorList>
            <person name="Kono N."/>
            <person name="Arakawa K."/>
        </authorList>
    </citation>
    <scope>NUCLEOTIDE SEQUENCE [LARGE SCALE GENOMIC DNA]</scope>
</reference>
<evidence type="ECO:0000313" key="2">
    <source>
        <dbReference type="Proteomes" id="UP001054945"/>
    </source>
</evidence>
<dbReference type="AlphaFoldDB" id="A0AAV4T3T6"/>
<organism evidence="1 2">
    <name type="scientific">Caerostris extrusa</name>
    <name type="common">Bark spider</name>
    <name type="synonym">Caerostris bankana</name>
    <dbReference type="NCBI Taxonomy" id="172846"/>
    <lineage>
        <taxon>Eukaryota</taxon>
        <taxon>Metazoa</taxon>
        <taxon>Ecdysozoa</taxon>
        <taxon>Arthropoda</taxon>
        <taxon>Chelicerata</taxon>
        <taxon>Arachnida</taxon>
        <taxon>Araneae</taxon>
        <taxon>Araneomorphae</taxon>
        <taxon>Entelegynae</taxon>
        <taxon>Araneoidea</taxon>
        <taxon>Araneidae</taxon>
        <taxon>Caerostris</taxon>
    </lineage>
</organism>
<keyword evidence="2" id="KW-1185">Reference proteome</keyword>